<feature type="transmembrane region" description="Helical" evidence="2">
    <location>
        <begin position="367"/>
        <end position="388"/>
    </location>
</feature>
<name>A0ABS6F647_9FIRM</name>
<evidence type="ECO:0000256" key="1">
    <source>
        <dbReference type="ARBA" id="ARBA00004651"/>
    </source>
</evidence>
<gene>
    <name evidence="3" type="ORF">KQI82_02175</name>
</gene>
<dbReference type="RefSeq" id="WP_216558078.1">
    <property type="nucleotide sequence ID" value="NZ_JAHLQN010000001.1"/>
</dbReference>
<feature type="transmembrane region" description="Helical" evidence="2">
    <location>
        <begin position="145"/>
        <end position="167"/>
    </location>
</feature>
<feature type="transmembrane region" description="Helical" evidence="2">
    <location>
        <begin position="15"/>
        <end position="38"/>
    </location>
</feature>
<dbReference type="InterPro" id="IPR050327">
    <property type="entry name" value="Proton-linked_MCT"/>
</dbReference>
<evidence type="ECO:0000313" key="3">
    <source>
        <dbReference type="EMBL" id="MBU5625740.1"/>
    </source>
</evidence>
<feature type="transmembrane region" description="Helical" evidence="2">
    <location>
        <begin position="284"/>
        <end position="313"/>
    </location>
</feature>
<dbReference type="InterPro" id="IPR011701">
    <property type="entry name" value="MFS"/>
</dbReference>
<keyword evidence="4" id="KW-1185">Reference proteome</keyword>
<proteinExistence type="predicted"/>
<dbReference type="EMBL" id="JAHLQN010000001">
    <property type="protein sequence ID" value="MBU5625740.1"/>
    <property type="molecule type" value="Genomic_DNA"/>
</dbReference>
<sequence length="404" mass="42958">MLSVRGGVGVKSSRYRWVVCAASFLLLFCCIGLTANSFTVYQPYLIAQKGISNTQCSMLVTLRCVASLSGLFFIQFYYQKMGIRLGTTLALVLMASCRAMFAFGGGYAAYVAATCVSGFAHSLGGMVPASLVLTRWFRERSATAISICAAGTGLASVVAPPVLTYVIEHVSLKAAFLAEAAFGGCAAVLVLIFMRDRPAEEVEPASRPVAARPKRDWGMLTASLLLGTMGVPGYATFTVLYRSEGFDSATVALLISLLGASLMICKCVYGMATDHMGSYRAARLFFCVLVAAQAMTCLAVTGSLAIAVVTMLLQGFSLPLTNVGVSVFAKDMSRPDTYAATLREYQIAGMVGAIAFSPMPGILADWLGSYVPTYMLLTFSAVASMVLVRRGYRAKERAAERTGA</sequence>
<reference evidence="3 4" key="1">
    <citation type="submission" date="2021-06" db="EMBL/GenBank/DDBJ databases">
        <authorList>
            <person name="Sun Q."/>
            <person name="Li D."/>
        </authorList>
    </citation>
    <scope>NUCLEOTIDE SEQUENCE [LARGE SCALE GENOMIC DNA]</scope>
    <source>
        <strain evidence="3 4">MSJ-2</strain>
    </source>
</reference>
<accession>A0ABS6F647</accession>
<dbReference type="PANTHER" id="PTHR11360">
    <property type="entry name" value="MONOCARBOXYLATE TRANSPORTER"/>
    <property type="match status" value="1"/>
</dbReference>
<evidence type="ECO:0000313" key="4">
    <source>
        <dbReference type="Proteomes" id="UP000787672"/>
    </source>
</evidence>
<keyword evidence="2" id="KW-0812">Transmembrane</keyword>
<keyword evidence="2" id="KW-0472">Membrane</keyword>
<evidence type="ECO:0000256" key="2">
    <source>
        <dbReference type="SAM" id="Phobius"/>
    </source>
</evidence>
<protein>
    <submittedName>
        <fullName evidence="3">MFS transporter</fullName>
    </submittedName>
</protein>
<comment type="subcellular location">
    <subcellularLocation>
        <location evidence="1">Cell membrane</location>
        <topology evidence="1">Multi-pass membrane protein</topology>
    </subcellularLocation>
</comment>
<keyword evidence="2" id="KW-1133">Transmembrane helix</keyword>
<feature type="transmembrane region" description="Helical" evidence="2">
    <location>
        <begin position="217"/>
        <end position="237"/>
    </location>
</feature>
<feature type="transmembrane region" description="Helical" evidence="2">
    <location>
        <begin position="249"/>
        <end position="272"/>
    </location>
</feature>
<feature type="transmembrane region" description="Helical" evidence="2">
    <location>
        <begin position="109"/>
        <end position="133"/>
    </location>
</feature>
<feature type="transmembrane region" description="Helical" evidence="2">
    <location>
        <begin position="85"/>
        <end position="103"/>
    </location>
</feature>
<dbReference type="PANTHER" id="PTHR11360:SF308">
    <property type="entry name" value="BLL3089 PROTEIN"/>
    <property type="match status" value="1"/>
</dbReference>
<dbReference type="Proteomes" id="UP000787672">
    <property type="component" value="Unassembled WGS sequence"/>
</dbReference>
<dbReference type="Pfam" id="PF07690">
    <property type="entry name" value="MFS_1"/>
    <property type="match status" value="1"/>
</dbReference>
<organism evidence="3 4">
    <name type="scientific">Dysosmobacter acutus</name>
    <dbReference type="NCBI Taxonomy" id="2841504"/>
    <lineage>
        <taxon>Bacteria</taxon>
        <taxon>Bacillati</taxon>
        <taxon>Bacillota</taxon>
        <taxon>Clostridia</taxon>
        <taxon>Eubacteriales</taxon>
        <taxon>Oscillospiraceae</taxon>
        <taxon>Dysosmobacter</taxon>
    </lineage>
</organism>
<feature type="transmembrane region" description="Helical" evidence="2">
    <location>
        <begin position="173"/>
        <end position="194"/>
    </location>
</feature>
<comment type="caution">
    <text evidence="3">The sequence shown here is derived from an EMBL/GenBank/DDBJ whole genome shotgun (WGS) entry which is preliminary data.</text>
</comment>
<feature type="transmembrane region" description="Helical" evidence="2">
    <location>
        <begin position="58"/>
        <end position="78"/>
    </location>
</feature>